<proteinExistence type="predicted"/>
<organism evidence="2 3">
    <name type="scientific">Dorcoceras hygrometricum</name>
    <dbReference type="NCBI Taxonomy" id="472368"/>
    <lineage>
        <taxon>Eukaryota</taxon>
        <taxon>Viridiplantae</taxon>
        <taxon>Streptophyta</taxon>
        <taxon>Embryophyta</taxon>
        <taxon>Tracheophyta</taxon>
        <taxon>Spermatophyta</taxon>
        <taxon>Magnoliopsida</taxon>
        <taxon>eudicotyledons</taxon>
        <taxon>Gunneridae</taxon>
        <taxon>Pentapetalae</taxon>
        <taxon>asterids</taxon>
        <taxon>lamiids</taxon>
        <taxon>Lamiales</taxon>
        <taxon>Gesneriaceae</taxon>
        <taxon>Didymocarpoideae</taxon>
        <taxon>Trichosporeae</taxon>
        <taxon>Loxocarpinae</taxon>
        <taxon>Dorcoceras</taxon>
    </lineage>
</organism>
<gene>
    <name evidence="2" type="ORF">F511_17192</name>
</gene>
<evidence type="ECO:0000256" key="1">
    <source>
        <dbReference type="SAM" id="MobiDB-lite"/>
    </source>
</evidence>
<reference evidence="2 3" key="1">
    <citation type="journal article" date="2015" name="Proc. Natl. Acad. Sci. U.S.A.">
        <title>The resurrection genome of Boea hygrometrica: A blueprint for survival of dehydration.</title>
        <authorList>
            <person name="Xiao L."/>
            <person name="Yang G."/>
            <person name="Zhang L."/>
            <person name="Yang X."/>
            <person name="Zhao S."/>
            <person name="Ji Z."/>
            <person name="Zhou Q."/>
            <person name="Hu M."/>
            <person name="Wang Y."/>
            <person name="Chen M."/>
            <person name="Xu Y."/>
            <person name="Jin H."/>
            <person name="Xiao X."/>
            <person name="Hu G."/>
            <person name="Bao F."/>
            <person name="Hu Y."/>
            <person name="Wan P."/>
            <person name="Li L."/>
            <person name="Deng X."/>
            <person name="Kuang T."/>
            <person name="Xiang C."/>
            <person name="Zhu J.K."/>
            <person name="Oliver M.J."/>
            <person name="He Y."/>
        </authorList>
    </citation>
    <scope>NUCLEOTIDE SEQUENCE [LARGE SCALE GENOMIC DNA]</scope>
    <source>
        <strain evidence="3">cv. XS01</strain>
    </source>
</reference>
<dbReference type="AlphaFoldDB" id="A0A2Z7BA88"/>
<protein>
    <submittedName>
        <fullName evidence="2">Nitrate reductase</fullName>
    </submittedName>
</protein>
<name>A0A2Z7BA88_9LAMI</name>
<accession>A0A2Z7BA88</accession>
<dbReference type="EMBL" id="KV008321">
    <property type="protein sequence ID" value="KZV30310.1"/>
    <property type="molecule type" value="Genomic_DNA"/>
</dbReference>
<dbReference type="Proteomes" id="UP000250235">
    <property type="component" value="Unassembled WGS sequence"/>
</dbReference>
<evidence type="ECO:0000313" key="2">
    <source>
        <dbReference type="EMBL" id="KZV30310.1"/>
    </source>
</evidence>
<feature type="compositionally biased region" description="Polar residues" evidence="1">
    <location>
        <begin position="97"/>
        <end position="106"/>
    </location>
</feature>
<sequence length="138" mass="14496">MPPTPTVAAALIDVCGTSWSTRSQFSLPLPNQFSSLLPVVMHTYKTRQQSDKLRATTGLRNTTTYYTYVINDWSTTGDGIPSSACTRRPDEIGADGFSSSNLAGTNSGEEAAAAASGGGGAAFEKRGEGAAAKIRFRV</sequence>
<evidence type="ECO:0000313" key="3">
    <source>
        <dbReference type="Proteomes" id="UP000250235"/>
    </source>
</evidence>
<keyword evidence="3" id="KW-1185">Reference proteome</keyword>
<feature type="region of interest" description="Disordered" evidence="1">
    <location>
        <begin position="79"/>
        <end position="123"/>
    </location>
</feature>